<evidence type="ECO:0000256" key="8">
    <source>
        <dbReference type="SAM" id="Phobius"/>
    </source>
</evidence>
<dbReference type="InterPro" id="IPR012919">
    <property type="entry name" value="SUN_dom"/>
</dbReference>
<keyword evidence="1 8" id="KW-0812">Transmembrane</keyword>
<evidence type="ECO:0000256" key="1">
    <source>
        <dbReference type="ARBA" id="ARBA00022692"/>
    </source>
</evidence>
<evidence type="ECO:0000256" key="3">
    <source>
        <dbReference type="ARBA" id="ARBA00023054"/>
    </source>
</evidence>
<dbReference type="GO" id="GO:0005637">
    <property type="term" value="C:nuclear inner membrane"/>
    <property type="evidence" value="ECO:0007669"/>
    <property type="project" value="UniProtKB-SubCell"/>
</dbReference>
<protein>
    <submittedName>
        <fullName evidence="10">SUN domain-containing protein 1 isoform X2</fullName>
    </submittedName>
</protein>
<reference evidence="10" key="1">
    <citation type="submission" date="2018-07" db="EMBL/GenBank/DDBJ databases">
        <title>Comparative genomics of catfishes provides insights into carnivory and benthic adaptation.</title>
        <authorList>
            <person name="Zhang Y."/>
            <person name="Wang D."/>
            <person name="Peng Z."/>
            <person name="Zheng S."/>
            <person name="Shao F."/>
            <person name="Tao W."/>
        </authorList>
    </citation>
    <scope>NUCLEOTIDE SEQUENCE</scope>
    <source>
        <strain evidence="10">Chongqing</strain>
    </source>
</reference>
<comment type="caution">
    <text evidence="10">The sequence shown here is derived from an EMBL/GenBank/DDBJ whole genome shotgun (WGS) entry which is preliminary data.</text>
</comment>
<dbReference type="PANTHER" id="PTHR12911:SF23">
    <property type="entry name" value="SUN DOMAIN-CONTAINING PROTEIN 1"/>
    <property type="match status" value="1"/>
</dbReference>
<dbReference type="GO" id="GO:0043495">
    <property type="term" value="F:protein-membrane adaptor activity"/>
    <property type="evidence" value="ECO:0007669"/>
    <property type="project" value="TreeGrafter"/>
</dbReference>
<dbReference type="FunFam" id="2.60.120.260:FF:000009">
    <property type="entry name" value="SUN domain-containing protein 1 isoform X1"/>
    <property type="match status" value="1"/>
</dbReference>
<proteinExistence type="predicted"/>
<feature type="compositionally biased region" description="Low complexity" evidence="7">
    <location>
        <begin position="71"/>
        <end position="84"/>
    </location>
</feature>
<dbReference type="Pfam" id="PF07738">
    <property type="entry name" value="Sad1_UNC"/>
    <property type="match status" value="1"/>
</dbReference>
<evidence type="ECO:0000256" key="6">
    <source>
        <dbReference type="SAM" id="Coils"/>
    </source>
</evidence>
<evidence type="ECO:0000256" key="5">
    <source>
        <dbReference type="ARBA" id="ARBA00037816"/>
    </source>
</evidence>
<organism evidence="10 11">
    <name type="scientific">Silurus asotus</name>
    <name type="common">Amur catfish</name>
    <name type="synonym">Parasilurus asotus</name>
    <dbReference type="NCBI Taxonomy" id="30991"/>
    <lineage>
        <taxon>Eukaryota</taxon>
        <taxon>Metazoa</taxon>
        <taxon>Chordata</taxon>
        <taxon>Craniata</taxon>
        <taxon>Vertebrata</taxon>
        <taxon>Euteleostomi</taxon>
        <taxon>Actinopterygii</taxon>
        <taxon>Neopterygii</taxon>
        <taxon>Teleostei</taxon>
        <taxon>Ostariophysi</taxon>
        <taxon>Siluriformes</taxon>
        <taxon>Siluridae</taxon>
        <taxon>Silurus</taxon>
    </lineage>
</organism>
<evidence type="ECO:0000256" key="4">
    <source>
        <dbReference type="ARBA" id="ARBA00023136"/>
    </source>
</evidence>
<keyword evidence="2 8" id="KW-1133">Transmembrane helix</keyword>
<dbReference type="PANTHER" id="PTHR12911">
    <property type="entry name" value="SAD1/UNC-84-LIKE PROTEIN-RELATED"/>
    <property type="match status" value="1"/>
</dbReference>
<evidence type="ECO:0000259" key="9">
    <source>
        <dbReference type="PROSITE" id="PS51469"/>
    </source>
</evidence>
<comment type="subcellular location">
    <subcellularLocation>
        <location evidence="5">Nucleus inner membrane</location>
        <topology evidence="5">Single-pass type II membrane protein</topology>
    </subcellularLocation>
</comment>
<evidence type="ECO:0000313" key="11">
    <source>
        <dbReference type="Proteomes" id="UP001205998"/>
    </source>
</evidence>
<feature type="region of interest" description="Disordered" evidence="7">
    <location>
        <begin position="67"/>
        <end position="108"/>
    </location>
</feature>
<dbReference type="PROSITE" id="PS51469">
    <property type="entry name" value="SUN"/>
    <property type="match status" value="1"/>
</dbReference>
<dbReference type="Proteomes" id="UP001205998">
    <property type="component" value="Unassembled WGS sequence"/>
</dbReference>
<sequence length="1039" mass="114548">MVYSKAHTCAAQQQDADNTGYTYSLSSSYSSSALEYEKAHKLPPVFESPRMSRRSLRLQANSTHYGDDSLLDSSVNRSSSYSTESRVHRESKTVKSRRSQRSVSSSLFQTPVKNQSLALQAHNSSMHSCSASDASLLSSLMDESSIQERTLVDSFWGLDKDGDTRDQTLHADHSFSLNNSGTHAAQTQTSTIHRDYICNNCVASHSDRRDALQAYTSPKPCSSSSCSYSSATLRSTAVDGAASAASEAYSSPHTTVYSRERSRRHKAAVDGAASAASEAYSSPHTTVYSRERSRRHKAGVLGVVSEAFLHCSRKVWSSVVCVFTILMQNVLKTCRLGKDRCVRVCRRAGASSAAALTLPAQFIGLRKTSCGSANGGHASFCGTMNVNETVTQKDPHTLNGPLCDDCKEKHSSRTVTVSTGSSRAPWLVEALWLLITFTGGSVLKAGQDVFSTAWFITKKVPSILYLAAVSPGSAASGALQWLGTAWYQLVTLMSLFNVFFLTRILPILQKLFLIILPFVLTLAVLWYWGLLSVSTLWPVANMTQDSAINKAVVLQPDDSLADANVQDEPDVPISQTSLQQELAVVSEFDSERLARIEKSLGRLWDKVTASGGKQEEQHAEVLGLCSSLKEELHRNTDKETMGQWVGTLLEQRLSVLKKELEEDTEHSQQEEIEPGYQESRLARIEELLKDLAERTEELQTRHETATPLTVSGEMDGAPHADLLAQVHKLEEALRSIRADLQAVTGCKGRCEQLDSLHDTISMQVKKELQVLLYGSEQEEVQLPGSLMQWLSSQFVSNSDLLASLGALEKGILENLSLQLEEMQQKPSVETITQSVLQATEHSGLSEEDVQLIVQNALKLYSEDRIGLVDYALESGGGSILSTRCSETYETKTALMSLFGFPLWYFSQSPRAVIQPDVHPGNCWAFKGSTGYLVIRLCVKIIPTAFSLEHIPKGLSPTGNITSAPRNFTVHGLEDEQQEEGKLLGQYVYQEDGDALQTYPVMENNTEAFQIIELRVLSNWGHPEYTCLYRFRVHGDPVQQ</sequence>
<dbReference type="Gene3D" id="2.60.120.260">
    <property type="entry name" value="Galactose-binding domain-like"/>
    <property type="match status" value="1"/>
</dbReference>
<evidence type="ECO:0000256" key="2">
    <source>
        <dbReference type="ARBA" id="ARBA00022989"/>
    </source>
</evidence>
<keyword evidence="4 8" id="KW-0472">Membrane</keyword>
<dbReference type="GO" id="GO:0034993">
    <property type="term" value="C:meiotic nuclear membrane microtubule tethering complex"/>
    <property type="evidence" value="ECO:0007669"/>
    <property type="project" value="TreeGrafter"/>
</dbReference>
<feature type="domain" description="SUN" evidence="9">
    <location>
        <begin position="876"/>
        <end position="1037"/>
    </location>
</feature>
<evidence type="ECO:0000313" key="10">
    <source>
        <dbReference type="EMBL" id="KAI5627366.1"/>
    </source>
</evidence>
<dbReference type="EMBL" id="MU550766">
    <property type="protein sequence ID" value="KAI5627366.1"/>
    <property type="molecule type" value="Genomic_DNA"/>
</dbReference>
<feature type="transmembrane region" description="Helical" evidence="8">
    <location>
        <begin position="485"/>
        <end position="504"/>
    </location>
</feature>
<gene>
    <name evidence="10" type="ORF">C0J50_13058</name>
</gene>
<feature type="coiled-coil region" evidence="6">
    <location>
        <begin position="681"/>
        <end position="739"/>
    </location>
</feature>
<dbReference type="InterPro" id="IPR045119">
    <property type="entry name" value="SUN1-5"/>
</dbReference>
<evidence type="ECO:0000256" key="7">
    <source>
        <dbReference type="SAM" id="MobiDB-lite"/>
    </source>
</evidence>
<name>A0AAD5B3H8_SILAS</name>
<dbReference type="AlphaFoldDB" id="A0AAD5B3H8"/>
<feature type="transmembrane region" description="Helical" evidence="8">
    <location>
        <begin position="511"/>
        <end position="529"/>
    </location>
</feature>
<keyword evidence="11" id="KW-1185">Reference proteome</keyword>
<keyword evidence="3 6" id="KW-0175">Coiled coil</keyword>
<accession>A0AAD5B3H8</accession>